<keyword evidence="2" id="KW-1185">Reference proteome</keyword>
<protein>
    <submittedName>
        <fullName evidence="1">Uncharacterized protein</fullName>
    </submittedName>
</protein>
<accession>A0AAE0EN70</accession>
<name>A0AAE0EN70_9CHLO</name>
<evidence type="ECO:0000313" key="1">
    <source>
        <dbReference type="EMBL" id="KAK3234516.1"/>
    </source>
</evidence>
<reference evidence="1 2" key="1">
    <citation type="journal article" date="2015" name="Genome Biol. Evol.">
        <title>Comparative Genomics of a Bacterivorous Green Alga Reveals Evolutionary Causalities and Consequences of Phago-Mixotrophic Mode of Nutrition.</title>
        <authorList>
            <person name="Burns J.A."/>
            <person name="Paasch A."/>
            <person name="Narechania A."/>
            <person name="Kim E."/>
        </authorList>
    </citation>
    <scope>NUCLEOTIDE SEQUENCE [LARGE SCALE GENOMIC DNA]</scope>
    <source>
        <strain evidence="1 2">PLY_AMNH</strain>
    </source>
</reference>
<gene>
    <name evidence="1" type="ORF">CYMTET_55067</name>
</gene>
<dbReference type="Proteomes" id="UP001190700">
    <property type="component" value="Unassembled WGS sequence"/>
</dbReference>
<proteinExistence type="predicted"/>
<evidence type="ECO:0000313" key="2">
    <source>
        <dbReference type="Proteomes" id="UP001190700"/>
    </source>
</evidence>
<comment type="caution">
    <text evidence="1">The sequence shown here is derived from an EMBL/GenBank/DDBJ whole genome shotgun (WGS) entry which is preliminary data.</text>
</comment>
<dbReference type="EMBL" id="LGRX02035483">
    <property type="protein sequence ID" value="KAK3234516.1"/>
    <property type="molecule type" value="Genomic_DNA"/>
</dbReference>
<sequence>MDRRKLHFVRDDFVHYCTGTSQWKGKPIPVVGTTGNRTVLFDDNAHSGVARKIPTNADHQSPVLIQVNIVDCLLSDNYFLDRLKEESVELEDVSTFFFDVDGTVTPFNVGGHVSVTRGLRNACPDSRAFKESSFTDTINFLKNRGLLQLDNCEGTLEASLACKKVCEAFYVLLSHPRMQARVIFRTFGSTIGRFLPEIRARASSCQFEVSDSRYLLFQSDENAVHVLYIPEAKSEQAQSLQRLSRARDLQLDIKCVEWRRSLMDDGTYTTCEADFDALKKTHVESNDLSFNMNDRLHESFAYYQRLENGVEIKKYAF</sequence>
<organism evidence="1 2">
    <name type="scientific">Cymbomonas tetramitiformis</name>
    <dbReference type="NCBI Taxonomy" id="36881"/>
    <lineage>
        <taxon>Eukaryota</taxon>
        <taxon>Viridiplantae</taxon>
        <taxon>Chlorophyta</taxon>
        <taxon>Pyramimonadophyceae</taxon>
        <taxon>Pyramimonadales</taxon>
        <taxon>Pyramimonadaceae</taxon>
        <taxon>Cymbomonas</taxon>
    </lineage>
</organism>
<dbReference type="AlphaFoldDB" id="A0AAE0EN70"/>